<dbReference type="EMBL" id="JAAALK010000082">
    <property type="protein sequence ID" value="KAG8087945.1"/>
    <property type="molecule type" value="Genomic_DNA"/>
</dbReference>
<proteinExistence type="predicted"/>
<comment type="caution">
    <text evidence="1">The sequence shown here is derived from an EMBL/GenBank/DDBJ whole genome shotgun (WGS) entry which is preliminary data.</text>
</comment>
<keyword evidence="2" id="KW-1185">Reference proteome</keyword>
<reference evidence="1" key="2">
    <citation type="submission" date="2021-02" db="EMBL/GenBank/DDBJ databases">
        <authorList>
            <person name="Kimball J.A."/>
            <person name="Haas M.W."/>
            <person name="Macchietto M."/>
            <person name="Kono T."/>
            <person name="Duquette J."/>
            <person name="Shao M."/>
        </authorList>
    </citation>
    <scope>NUCLEOTIDE SEQUENCE</scope>
    <source>
        <tissue evidence="1">Fresh leaf tissue</tissue>
    </source>
</reference>
<name>A0A8J5WBY4_ZIZPA</name>
<organism evidence="1 2">
    <name type="scientific">Zizania palustris</name>
    <name type="common">Northern wild rice</name>
    <dbReference type="NCBI Taxonomy" id="103762"/>
    <lineage>
        <taxon>Eukaryota</taxon>
        <taxon>Viridiplantae</taxon>
        <taxon>Streptophyta</taxon>
        <taxon>Embryophyta</taxon>
        <taxon>Tracheophyta</taxon>
        <taxon>Spermatophyta</taxon>
        <taxon>Magnoliopsida</taxon>
        <taxon>Liliopsida</taxon>
        <taxon>Poales</taxon>
        <taxon>Poaceae</taxon>
        <taxon>BOP clade</taxon>
        <taxon>Oryzoideae</taxon>
        <taxon>Oryzeae</taxon>
        <taxon>Zizaniinae</taxon>
        <taxon>Zizania</taxon>
    </lineage>
</organism>
<dbReference type="AlphaFoldDB" id="A0A8J5WBY4"/>
<dbReference type="Proteomes" id="UP000729402">
    <property type="component" value="Unassembled WGS sequence"/>
</dbReference>
<evidence type="ECO:0000313" key="1">
    <source>
        <dbReference type="EMBL" id="KAG8087945.1"/>
    </source>
</evidence>
<accession>A0A8J5WBY4</accession>
<protein>
    <submittedName>
        <fullName evidence="1">Uncharacterized protein</fullName>
    </submittedName>
</protein>
<gene>
    <name evidence="1" type="ORF">GUJ93_ZPchr0010g8949</name>
</gene>
<reference evidence="1" key="1">
    <citation type="journal article" date="2021" name="bioRxiv">
        <title>Whole Genome Assembly and Annotation of Northern Wild Rice, Zizania palustris L., Supports a Whole Genome Duplication in the Zizania Genus.</title>
        <authorList>
            <person name="Haas M."/>
            <person name="Kono T."/>
            <person name="Macchietto M."/>
            <person name="Millas R."/>
            <person name="McGilp L."/>
            <person name="Shao M."/>
            <person name="Duquette J."/>
            <person name="Hirsch C.N."/>
            <person name="Kimball J."/>
        </authorList>
    </citation>
    <scope>NUCLEOTIDE SEQUENCE</scope>
    <source>
        <tissue evidence="1">Fresh leaf tissue</tissue>
    </source>
</reference>
<evidence type="ECO:0000313" key="2">
    <source>
        <dbReference type="Proteomes" id="UP000729402"/>
    </source>
</evidence>
<sequence length="91" mass="9320">MPVAVVSRRRRLVCSAATAWGAGGGEVDADGAVKVPPDCGDDSGGWAGVTRREKLRAATVWDARAGGGELAGCNSRGGLRRRAASEQGGRR</sequence>